<organism evidence="2 3">
    <name type="scientific">Teredinibacter turnerae (strain ATCC 39867 / T7901)</name>
    <dbReference type="NCBI Taxonomy" id="377629"/>
    <lineage>
        <taxon>Bacteria</taxon>
        <taxon>Pseudomonadati</taxon>
        <taxon>Pseudomonadota</taxon>
        <taxon>Gammaproteobacteria</taxon>
        <taxon>Cellvibrionales</taxon>
        <taxon>Cellvibrionaceae</taxon>
        <taxon>Teredinibacter</taxon>
    </lineage>
</organism>
<dbReference type="OrthoDB" id="9788733at2"/>
<sequence length="398" mass="43993">MTKLFLGPALCLALSMATANAHESLSQLPATQMYLRGAMTYRDIADNTSARMIPGALLGGEATAPEKSLQLDDIQLVGHYLADDSYAISAKISGHEHNGDSNLTLENIWLTWGLNKSLIEIGRITTDITPTAYYHASESAFNEASLLSDVFFGRHFNDVGVRVKSSLHSINAGIEGWRGGAWPSANNEGAASAFASWQPVFYNSQLTLKTWAMNATSVDRRDDRYTNAHTHGSTAIVSSAANIGFTGETQLFGTFASIEHNMIQTRVFAEFEWIVSKLNGTLADDNNQSSQIDAEYSGSRALLGVASQHHQWTVQFDNLILKNHFLTAINQQFLQQTGLMNNGTNPQKLMFAWQWDFHRDLSLRAQWQSEKLSENTVEYGSLGIVWSTAIDGARLRHR</sequence>
<feature type="chain" id="PRO_5002948617" description="Porin" evidence="1">
    <location>
        <begin position="22"/>
        <end position="398"/>
    </location>
</feature>
<evidence type="ECO:0008006" key="4">
    <source>
        <dbReference type="Google" id="ProtNLM"/>
    </source>
</evidence>
<proteinExistence type="predicted"/>
<dbReference type="Proteomes" id="UP000009080">
    <property type="component" value="Chromosome"/>
</dbReference>
<dbReference type="STRING" id="377629.TERTU_4403"/>
<dbReference type="HOGENOM" id="CLU_650419_0_0_6"/>
<feature type="signal peptide" evidence="1">
    <location>
        <begin position="1"/>
        <end position="21"/>
    </location>
</feature>
<protein>
    <recommendedName>
        <fullName evidence="4">Porin</fullName>
    </recommendedName>
</protein>
<keyword evidence="3" id="KW-1185">Reference proteome</keyword>
<name>C5BJ03_TERTT</name>
<keyword evidence="1" id="KW-0732">Signal</keyword>
<dbReference type="EMBL" id="CP001614">
    <property type="protein sequence ID" value="ACR14042.1"/>
    <property type="molecule type" value="Genomic_DNA"/>
</dbReference>
<evidence type="ECO:0000313" key="3">
    <source>
        <dbReference type="Proteomes" id="UP000009080"/>
    </source>
</evidence>
<reference evidence="2 3" key="1">
    <citation type="journal article" date="2009" name="PLoS ONE">
        <title>The complete genome of Teredinibacter turnerae T7901: an intracellular endosymbiont of marine wood-boring bivalves (shipworms).</title>
        <authorList>
            <person name="Yang J.C."/>
            <person name="Madupu R."/>
            <person name="Durkin A.S."/>
            <person name="Ekborg N.A."/>
            <person name="Pedamallu C.S."/>
            <person name="Hostetler J.B."/>
            <person name="Radune D."/>
            <person name="Toms B.S."/>
            <person name="Henrissat B."/>
            <person name="Coutinho P.M."/>
            <person name="Schwarz S."/>
            <person name="Field L."/>
            <person name="Trindade-Silva A.E."/>
            <person name="Soares C.A.G."/>
            <person name="Elshahawi S."/>
            <person name="Hanora A."/>
            <person name="Schmidt E.W."/>
            <person name="Haygood M.G."/>
            <person name="Posfai J."/>
            <person name="Benner J."/>
            <person name="Madinger C."/>
            <person name="Nove J."/>
            <person name="Anton B."/>
            <person name="Chaudhary K."/>
            <person name="Foster J."/>
            <person name="Holman A."/>
            <person name="Kumar S."/>
            <person name="Lessard P.A."/>
            <person name="Luyten Y.A."/>
            <person name="Slatko B."/>
            <person name="Wood N."/>
            <person name="Wu B."/>
            <person name="Teplitski M."/>
            <person name="Mougous J.D."/>
            <person name="Ward N."/>
            <person name="Eisen J.A."/>
            <person name="Badger J.H."/>
            <person name="Distel D.L."/>
        </authorList>
    </citation>
    <scope>NUCLEOTIDE SEQUENCE [LARGE SCALE GENOMIC DNA]</scope>
    <source>
        <strain evidence="3">ATCC 39867 / T7901</strain>
    </source>
</reference>
<evidence type="ECO:0000256" key="1">
    <source>
        <dbReference type="SAM" id="SignalP"/>
    </source>
</evidence>
<dbReference type="KEGG" id="ttu:TERTU_4403"/>
<dbReference type="eggNOG" id="ENOG5032QRA">
    <property type="taxonomic scope" value="Bacteria"/>
</dbReference>
<dbReference type="RefSeq" id="WP_015820157.1">
    <property type="nucleotide sequence ID" value="NC_012997.1"/>
</dbReference>
<gene>
    <name evidence="2" type="ordered locus">TERTU_4403</name>
</gene>
<evidence type="ECO:0000313" key="2">
    <source>
        <dbReference type="EMBL" id="ACR14042.1"/>
    </source>
</evidence>
<dbReference type="AlphaFoldDB" id="C5BJ03"/>
<accession>C5BJ03</accession>